<gene>
    <name evidence="1" type="ORF">CTI12_AA113040</name>
</gene>
<organism evidence="1 2">
    <name type="scientific">Artemisia annua</name>
    <name type="common">Sweet wormwood</name>
    <dbReference type="NCBI Taxonomy" id="35608"/>
    <lineage>
        <taxon>Eukaryota</taxon>
        <taxon>Viridiplantae</taxon>
        <taxon>Streptophyta</taxon>
        <taxon>Embryophyta</taxon>
        <taxon>Tracheophyta</taxon>
        <taxon>Spermatophyta</taxon>
        <taxon>Magnoliopsida</taxon>
        <taxon>eudicotyledons</taxon>
        <taxon>Gunneridae</taxon>
        <taxon>Pentapetalae</taxon>
        <taxon>asterids</taxon>
        <taxon>campanulids</taxon>
        <taxon>Asterales</taxon>
        <taxon>Asteraceae</taxon>
        <taxon>Asteroideae</taxon>
        <taxon>Anthemideae</taxon>
        <taxon>Artemisiinae</taxon>
        <taxon>Artemisia</taxon>
    </lineage>
</organism>
<dbReference type="EMBL" id="PKPP01000744">
    <property type="protein sequence ID" value="PWA89160.1"/>
    <property type="molecule type" value="Genomic_DNA"/>
</dbReference>
<comment type="caution">
    <text evidence="1">The sequence shown here is derived from an EMBL/GenBank/DDBJ whole genome shotgun (WGS) entry which is preliminary data.</text>
</comment>
<evidence type="ECO:0000313" key="1">
    <source>
        <dbReference type="EMBL" id="PWA89160.1"/>
    </source>
</evidence>
<protein>
    <submittedName>
        <fullName evidence="1">Toll/interleukin-1 receptor (TIR) domain-containing protein</fullName>
    </submittedName>
</protein>
<reference evidence="1 2" key="1">
    <citation type="journal article" date="2018" name="Mol. Plant">
        <title>The genome of Artemisia annua provides insight into the evolution of Asteraceae family and artemisinin biosynthesis.</title>
        <authorList>
            <person name="Shen Q."/>
            <person name="Zhang L."/>
            <person name="Liao Z."/>
            <person name="Wang S."/>
            <person name="Yan T."/>
            <person name="Shi P."/>
            <person name="Liu M."/>
            <person name="Fu X."/>
            <person name="Pan Q."/>
            <person name="Wang Y."/>
            <person name="Lv Z."/>
            <person name="Lu X."/>
            <person name="Zhang F."/>
            <person name="Jiang W."/>
            <person name="Ma Y."/>
            <person name="Chen M."/>
            <person name="Hao X."/>
            <person name="Li L."/>
            <person name="Tang Y."/>
            <person name="Lv G."/>
            <person name="Zhou Y."/>
            <person name="Sun X."/>
            <person name="Brodelius P.E."/>
            <person name="Rose J.K.C."/>
            <person name="Tang K."/>
        </authorList>
    </citation>
    <scope>NUCLEOTIDE SEQUENCE [LARGE SCALE GENOMIC DNA]</scope>
    <source>
        <strain evidence="2">cv. Huhao1</strain>
        <tissue evidence="1">Leaf</tissue>
    </source>
</reference>
<proteinExistence type="predicted"/>
<keyword evidence="2" id="KW-1185">Reference proteome</keyword>
<accession>A0A2U1PTS1</accession>
<dbReference type="OrthoDB" id="1422264at2759"/>
<name>A0A2U1PTS1_ARTAN</name>
<dbReference type="Gene3D" id="3.40.50.300">
    <property type="entry name" value="P-loop containing nucleotide triphosphate hydrolases"/>
    <property type="match status" value="1"/>
</dbReference>
<dbReference type="PANTHER" id="PTHR33116:SF78">
    <property type="entry name" value="OS12G0587133 PROTEIN"/>
    <property type="match status" value="1"/>
</dbReference>
<dbReference type="PANTHER" id="PTHR33116">
    <property type="entry name" value="REVERSE TRANSCRIPTASE ZINC-BINDING DOMAIN-CONTAINING PROTEIN-RELATED-RELATED"/>
    <property type="match status" value="1"/>
</dbReference>
<keyword evidence="1" id="KW-0675">Receptor</keyword>
<dbReference type="InterPro" id="IPR027417">
    <property type="entry name" value="P-loop_NTPase"/>
</dbReference>
<dbReference type="Proteomes" id="UP000245207">
    <property type="component" value="Unassembled WGS sequence"/>
</dbReference>
<evidence type="ECO:0000313" key="2">
    <source>
        <dbReference type="Proteomes" id="UP000245207"/>
    </source>
</evidence>
<sequence length="353" mass="40237">MVNRYESKLIDCISREILKKLCDGSLHVGENLVGIDFHLDKLALHGCMSRFVGSDKVNMIGICGINGIGKTTLAKAIYNLMYVHFEGSRCFCEDACERTQEVTKRKGLWYSKKRLKINLHKSKIYGVNSSIQQVEQIAVGTSCSAATIPFTYLGLSVGNKMNRKVNWEVLIIVSKRNLEKMESMRAQFFWGGDETEKKMSWIACNKVLNTKEKGVFMAFMLVLTRLLLIKKGVIRGKTSKVVVNMHMQQLIPHSVIGLAKLLEVNKPCLIADRRVADNWVWDWSSNIRPESRTGSQLQTMESLIGQIHLVDSEDKWSWELDPDGVFNSLWPALAELWMITFWTKETDRRDGLV</sequence>
<dbReference type="SUPFAM" id="SSF52540">
    <property type="entry name" value="P-loop containing nucleoside triphosphate hydrolases"/>
    <property type="match status" value="1"/>
</dbReference>
<dbReference type="AlphaFoldDB" id="A0A2U1PTS1"/>